<dbReference type="PANTHER" id="PTHR30098">
    <property type="entry name" value="LEUCYL/PHENYLALANYL-TRNA--PROTEIN TRANSFERASE"/>
    <property type="match status" value="1"/>
</dbReference>
<keyword evidence="4 15" id="KW-0012">Acyltransferase</keyword>
<dbReference type="GO" id="GO:0005737">
    <property type="term" value="C:cytoplasm"/>
    <property type="evidence" value="ECO:0007669"/>
    <property type="project" value="UniProtKB-SubCell"/>
</dbReference>
<dbReference type="HAMAP" id="MF_00688">
    <property type="entry name" value="Leu_Phe_trans"/>
    <property type="match status" value="1"/>
</dbReference>
<evidence type="ECO:0000256" key="10">
    <source>
        <dbReference type="ARBA" id="ARBA00066767"/>
    </source>
</evidence>
<keyword evidence="3 15" id="KW-0808">Transferase</keyword>
<evidence type="ECO:0000313" key="16">
    <source>
        <dbReference type="EMBL" id="PFH02316.1"/>
    </source>
</evidence>
<dbReference type="EC" id="2.3.2.6" evidence="10 15"/>
<comment type="caution">
    <text evidence="16">The sequence shown here is derived from an EMBL/GenBank/DDBJ whole genome shotgun (WGS) entry which is preliminary data.</text>
</comment>
<evidence type="ECO:0000256" key="9">
    <source>
        <dbReference type="ARBA" id="ARBA00061535"/>
    </source>
</evidence>
<dbReference type="RefSeq" id="WP_003518887.1">
    <property type="nucleotide sequence ID" value="NZ_CP013828.1"/>
</dbReference>
<proteinExistence type="inferred from homology"/>
<comment type="catalytic activity">
    <reaction evidence="5 15">
        <text>L-phenylalanyl-tRNA(Phe) + an N-terminal L-alpha-aminoacyl-[protein] = an N-terminal L-phenylalanyl-L-alpha-aminoacyl-[protein] + tRNA(Phe)</text>
        <dbReference type="Rhea" id="RHEA:43632"/>
        <dbReference type="Rhea" id="RHEA-COMP:9668"/>
        <dbReference type="Rhea" id="RHEA-COMP:9699"/>
        <dbReference type="Rhea" id="RHEA-COMP:10636"/>
        <dbReference type="Rhea" id="RHEA-COMP:10637"/>
        <dbReference type="ChEBI" id="CHEBI:78442"/>
        <dbReference type="ChEBI" id="CHEBI:78531"/>
        <dbReference type="ChEBI" id="CHEBI:78597"/>
        <dbReference type="ChEBI" id="CHEBI:83561"/>
        <dbReference type="EC" id="2.3.2.6"/>
    </reaction>
</comment>
<dbReference type="EMBL" id="PDBW01000001">
    <property type="protein sequence ID" value="PFH02316.1"/>
    <property type="molecule type" value="Genomic_DNA"/>
</dbReference>
<reference evidence="16 17" key="1">
    <citation type="submission" date="2017-09" db="EMBL/GenBank/DDBJ databases">
        <title>Evaluation of Pacific Biosciences Sequencing Technology to Finishing C. thermocellum Genome Sequences.</title>
        <authorList>
            <person name="Brown S."/>
        </authorList>
    </citation>
    <scope>NUCLEOTIDE SEQUENCE [LARGE SCALE GENOMIC DNA]</scope>
    <source>
        <strain evidence="16 17">AD2</strain>
    </source>
</reference>
<protein>
    <recommendedName>
        <fullName evidence="11 15">Leucyl/phenylalanyl-tRNA--protein transferase</fullName>
        <ecNumber evidence="10 15">2.3.2.6</ecNumber>
    </recommendedName>
    <alternativeName>
        <fullName evidence="12 15">L/F-transferase</fullName>
    </alternativeName>
    <alternativeName>
        <fullName evidence="13 15">Leucyltransferase</fullName>
    </alternativeName>
    <alternativeName>
        <fullName evidence="14 15">Phenyalanyltransferase</fullName>
    </alternativeName>
</protein>
<dbReference type="PANTHER" id="PTHR30098:SF2">
    <property type="entry name" value="LEUCYL_PHENYLALANYL-TRNA--PROTEIN TRANSFERASE"/>
    <property type="match status" value="1"/>
</dbReference>
<sequence length="233" mass="26818">MPVFRLTDKLVFPHPSLADEDGILAVGGDLSCERLLLAYKNGIFPWFSEDEPILWWSPNPRCVLFPKDIKISRSMRKFLKKQLYEVTFDTCFRHVIAMCAKLREGNTWITPEIIESYSKLHDLGFAHSVETWYEGRLVGGLYGVSLGKCFFGESMFSTMDNASKTALITLCQKLEEKGFLLIDCQVYSKHLESLGAVNIDRDLFLKYLEAGLSHETLRGNWKFFNEQKQVRNN</sequence>
<dbReference type="InterPro" id="IPR016181">
    <property type="entry name" value="Acyl_CoA_acyltransferase"/>
</dbReference>
<dbReference type="InterPro" id="IPR042221">
    <property type="entry name" value="Leu/Phe-tRNA_Trfase_N"/>
</dbReference>
<dbReference type="Pfam" id="PF03588">
    <property type="entry name" value="Leu_Phe_trans"/>
    <property type="match status" value="1"/>
</dbReference>
<dbReference type="NCBIfam" id="TIGR00667">
    <property type="entry name" value="aat"/>
    <property type="match status" value="1"/>
</dbReference>
<dbReference type="GeneID" id="35804808"/>
<evidence type="ECO:0000256" key="1">
    <source>
        <dbReference type="ARBA" id="ARBA00004496"/>
    </source>
</evidence>
<keyword evidence="2 15" id="KW-0963">Cytoplasm</keyword>
<evidence type="ECO:0000256" key="15">
    <source>
        <dbReference type="HAMAP-Rule" id="MF_00688"/>
    </source>
</evidence>
<dbReference type="Gene3D" id="3.30.70.3550">
    <property type="entry name" value="Leucyl/phenylalanyl-tRNA-protein transferase, N-terminal domain"/>
    <property type="match status" value="1"/>
</dbReference>
<gene>
    <name evidence="15" type="primary">aat</name>
    <name evidence="16" type="ORF">M972_111085</name>
</gene>
<evidence type="ECO:0000256" key="13">
    <source>
        <dbReference type="ARBA" id="ARBA00077165"/>
    </source>
</evidence>
<evidence type="ECO:0000256" key="3">
    <source>
        <dbReference type="ARBA" id="ARBA00022679"/>
    </source>
</evidence>
<dbReference type="SUPFAM" id="SSF55729">
    <property type="entry name" value="Acyl-CoA N-acyltransferases (Nat)"/>
    <property type="match status" value="1"/>
</dbReference>
<dbReference type="Gene3D" id="3.40.630.70">
    <property type="entry name" value="Leucyl/phenylalanyl-tRNA-protein transferase, C-terminal domain"/>
    <property type="match status" value="1"/>
</dbReference>
<evidence type="ECO:0000256" key="11">
    <source>
        <dbReference type="ARBA" id="ARBA00074372"/>
    </source>
</evidence>
<comment type="catalytic activity">
    <reaction evidence="6 15">
        <text>N-terminal L-arginyl-[protein] + L-leucyl-tRNA(Leu) = N-terminal L-leucyl-L-arginyl-[protein] + tRNA(Leu) + H(+)</text>
        <dbReference type="Rhea" id="RHEA:50416"/>
        <dbReference type="Rhea" id="RHEA-COMP:9613"/>
        <dbReference type="Rhea" id="RHEA-COMP:9622"/>
        <dbReference type="Rhea" id="RHEA-COMP:12672"/>
        <dbReference type="Rhea" id="RHEA-COMP:12673"/>
        <dbReference type="ChEBI" id="CHEBI:15378"/>
        <dbReference type="ChEBI" id="CHEBI:64719"/>
        <dbReference type="ChEBI" id="CHEBI:78442"/>
        <dbReference type="ChEBI" id="CHEBI:78494"/>
        <dbReference type="ChEBI" id="CHEBI:133044"/>
        <dbReference type="EC" id="2.3.2.6"/>
    </reaction>
</comment>
<comment type="subcellular location">
    <subcellularLocation>
        <location evidence="1 15">Cytoplasm</location>
    </subcellularLocation>
</comment>
<evidence type="ECO:0000256" key="2">
    <source>
        <dbReference type="ARBA" id="ARBA00022490"/>
    </source>
</evidence>
<dbReference type="InterPro" id="IPR004616">
    <property type="entry name" value="Leu/Phe-tRNA_Trfase"/>
</dbReference>
<evidence type="ECO:0000256" key="7">
    <source>
        <dbReference type="ARBA" id="ARBA00051538"/>
    </source>
</evidence>
<dbReference type="Proteomes" id="UP000223596">
    <property type="component" value="Unassembled WGS sequence"/>
</dbReference>
<name>A0AB36TFE5_ACETH</name>
<comment type="function">
    <text evidence="8 15">Functions in the N-end rule pathway of protein degradation where it conjugates Leu, Phe and, less efficiently, Met from aminoacyl-tRNAs to the N-termini of proteins containing an N-terminal arginine or lysine.</text>
</comment>
<evidence type="ECO:0000256" key="4">
    <source>
        <dbReference type="ARBA" id="ARBA00023315"/>
    </source>
</evidence>
<dbReference type="FunFam" id="3.40.630.70:FF:000001">
    <property type="entry name" value="Leucyl/phenylalanyl-tRNA--protein transferase"/>
    <property type="match status" value="1"/>
</dbReference>
<dbReference type="GO" id="GO:0030163">
    <property type="term" value="P:protein catabolic process"/>
    <property type="evidence" value="ECO:0007669"/>
    <property type="project" value="UniProtKB-UniRule"/>
</dbReference>
<organism evidence="16 17">
    <name type="scientific">Acetivibrio thermocellus AD2</name>
    <dbReference type="NCBI Taxonomy" id="1138384"/>
    <lineage>
        <taxon>Bacteria</taxon>
        <taxon>Bacillati</taxon>
        <taxon>Bacillota</taxon>
        <taxon>Clostridia</taxon>
        <taxon>Eubacteriales</taxon>
        <taxon>Oscillospiraceae</taxon>
        <taxon>Acetivibrio</taxon>
    </lineage>
</organism>
<dbReference type="GO" id="GO:0008914">
    <property type="term" value="F:leucyl-tRNA--protein transferase activity"/>
    <property type="evidence" value="ECO:0007669"/>
    <property type="project" value="UniProtKB-UniRule"/>
</dbReference>
<evidence type="ECO:0000256" key="12">
    <source>
        <dbReference type="ARBA" id="ARBA00077136"/>
    </source>
</evidence>
<comment type="similarity">
    <text evidence="9 15">Belongs to the L/F-transferase family.</text>
</comment>
<evidence type="ECO:0000313" key="17">
    <source>
        <dbReference type="Proteomes" id="UP000223596"/>
    </source>
</evidence>
<accession>A0AB36TFE5</accession>
<evidence type="ECO:0000256" key="5">
    <source>
        <dbReference type="ARBA" id="ARBA00050607"/>
    </source>
</evidence>
<evidence type="ECO:0000256" key="6">
    <source>
        <dbReference type="ARBA" id="ARBA00050652"/>
    </source>
</evidence>
<dbReference type="InterPro" id="IPR042203">
    <property type="entry name" value="Leu/Phe-tRNA_Trfase_C"/>
</dbReference>
<dbReference type="FunFam" id="3.30.70.3550:FF:000001">
    <property type="entry name" value="Leucyl/phenylalanyl-tRNA--protein transferase"/>
    <property type="match status" value="1"/>
</dbReference>
<dbReference type="SMR" id="A0AB36TFE5"/>
<evidence type="ECO:0000256" key="8">
    <source>
        <dbReference type="ARBA" id="ARBA00054043"/>
    </source>
</evidence>
<dbReference type="AlphaFoldDB" id="A0AB36TFE5"/>
<comment type="catalytic activity">
    <reaction evidence="7 15">
        <text>N-terminal L-lysyl-[protein] + L-leucyl-tRNA(Leu) = N-terminal L-leucyl-L-lysyl-[protein] + tRNA(Leu) + H(+)</text>
        <dbReference type="Rhea" id="RHEA:12340"/>
        <dbReference type="Rhea" id="RHEA-COMP:9613"/>
        <dbReference type="Rhea" id="RHEA-COMP:9622"/>
        <dbReference type="Rhea" id="RHEA-COMP:12670"/>
        <dbReference type="Rhea" id="RHEA-COMP:12671"/>
        <dbReference type="ChEBI" id="CHEBI:15378"/>
        <dbReference type="ChEBI" id="CHEBI:65249"/>
        <dbReference type="ChEBI" id="CHEBI:78442"/>
        <dbReference type="ChEBI" id="CHEBI:78494"/>
        <dbReference type="ChEBI" id="CHEBI:133043"/>
        <dbReference type="EC" id="2.3.2.6"/>
    </reaction>
</comment>
<evidence type="ECO:0000256" key="14">
    <source>
        <dbReference type="ARBA" id="ARBA00083640"/>
    </source>
</evidence>